<dbReference type="Proteomes" id="UP000288293">
    <property type="component" value="Unassembled WGS sequence"/>
</dbReference>
<evidence type="ECO:0000259" key="3">
    <source>
        <dbReference type="PROSITE" id="PS51186"/>
    </source>
</evidence>
<reference evidence="4 5" key="1">
    <citation type="journal article" date="2011" name="Front. Microbiol.">
        <title>Genomic signatures of strain selection and enhancement in Bacillus atrophaeus var. globigii, a historical biowarfare simulant.</title>
        <authorList>
            <person name="Gibbons H.S."/>
            <person name="Broomall S.M."/>
            <person name="McNew L.A."/>
            <person name="Daligault H."/>
            <person name="Chapman C."/>
            <person name="Bruce D."/>
            <person name="Karavis M."/>
            <person name="Krepps M."/>
            <person name="McGregor P.A."/>
            <person name="Hong C."/>
            <person name="Park K.H."/>
            <person name="Akmal A."/>
            <person name="Feldman A."/>
            <person name="Lin J.S."/>
            <person name="Chang W.E."/>
            <person name="Higgs B.W."/>
            <person name="Demirev P."/>
            <person name="Lindquist J."/>
            <person name="Liem A."/>
            <person name="Fochler E."/>
            <person name="Read T.D."/>
            <person name="Tapia R."/>
            <person name="Johnson S."/>
            <person name="Bishop-Lilly K.A."/>
            <person name="Detter C."/>
            <person name="Han C."/>
            <person name="Sozhamannan S."/>
            <person name="Rosenzweig C.N."/>
            <person name="Skowronski E.W."/>
        </authorList>
    </citation>
    <scope>NUCLEOTIDE SEQUENCE [LARGE SCALE GENOMIC DNA]</scope>
    <source>
        <strain evidence="4 5">MLST1</strain>
    </source>
</reference>
<dbReference type="RefSeq" id="WP_126804614.1">
    <property type="nucleotide sequence ID" value="NZ_PIPL01000004.1"/>
</dbReference>
<evidence type="ECO:0000256" key="2">
    <source>
        <dbReference type="ARBA" id="ARBA00023315"/>
    </source>
</evidence>
<dbReference type="OrthoDB" id="5187710at2"/>
<organism evidence="4 5">
    <name type="scientific">Aliidiomarina minuta</name>
    <dbReference type="NCBI Taxonomy" id="880057"/>
    <lineage>
        <taxon>Bacteria</taxon>
        <taxon>Pseudomonadati</taxon>
        <taxon>Pseudomonadota</taxon>
        <taxon>Gammaproteobacteria</taxon>
        <taxon>Alteromonadales</taxon>
        <taxon>Idiomarinaceae</taxon>
        <taxon>Aliidiomarina</taxon>
    </lineage>
</organism>
<dbReference type="InterPro" id="IPR000182">
    <property type="entry name" value="GNAT_dom"/>
</dbReference>
<dbReference type="InterPro" id="IPR050832">
    <property type="entry name" value="Bact_Acetyltransf"/>
</dbReference>
<dbReference type="Gene3D" id="3.40.630.30">
    <property type="match status" value="1"/>
</dbReference>
<dbReference type="GO" id="GO:0016747">
    <property type="term" value="F:acyltransferase activity, transferring groups other than amino-acyl groups"/>
    <property type="evidence" value="ECO:0007669"/>
    <property type="project" value="InterPro"/>
</dbReference>
<name>A0A432W1C2_9GAMM</name>
<dbReference type="EMBL" id="PIPL01000004">
    <property type="protein sequence ID" value="RUO22973.1"/>
    <property type="molecule type" value="Genomic_DNA"/>
</dbReference>
<gene>
    <name evidence="4" type="ORF">CWE09_13655</name>
</gene>
<dbReference type="PROSITE" id="PS51186">
    <property type="entry name" value="GNAT"/>
    <property type="match status" value="1"/>
</dbReference>
<sequence length="162" mass="18218">MSVQIRAADNADIEKLAELEKRQYNEHAYPAGLFYQALSQWPGYLLLAHAGQRILGYALSSPALEPEQSWLMSLLVCPSARGSGTGKALLQQSMRLQKQYGTEKYWLTVAPDNHAAVTLYQNQGFEVQQLQTDYLGPGQHRYLMCCSIQINPAFQINHRSTT</sequence>
<protein>
    <recommendedName>
        <fullName evidence="3">N-acetyltransferase domain-containing protein</fullName>
    </recommendedName>
</protein>
<dbReference type="InterPro" id="IPR016181">
    <property type="entry name" value="Acyl_CoA_acyltransferase"/>
</dbReference>
<keyword evidence="1" id="KW-0808">Transferase</keyword>
<comment type="caution">
    <text evidence="4">The sequence shown here is derived from an EMBL/GenBank/DDBJ whole genome shotgun (WGS) entry which is preliminary data.</text>
</comment>
<keyword evidence="5" id="KW-1185">Reference proteome</keyword>
<keyword evidence="2" id="KW-0012">Acyltransferase</keyword>
<dbReference type="SUPFAM" id="SSF55729">
    <property type="entry name" value="Acyl-CoA N-acyltransferases (Nat)"/>
    <property type="match status" value="1"/>
</dbReference>
<evidence type="ECO:0000256" key="1">
    <source>
        <dbReference type="ARBA" id="ARBA00022679"/>
    </source>
</evidence>
<evidence type="ECO:0000313" key="4">
    <source>
        <dbReference type="EMBL" id="RUO22973.1"/>
    </source>
</evidence>
<feature type="domain" description="N-acetyltransferase" evidence="3">
    <location>
        <begin position="3"/>
        <end position="149"/>
    </location>
</feature>
<accession>A0A432W1C2</accession>
<evidence type="ECO:0000313" key="5">
    <source>
        <dbReference type="Proteomes" id="UP000288293"/>
    </source>
</evidence>
<dbReference type="Pfam" id="PF00583">
    <property type="entry name" value="Acetyltransf_1"/>
    <property type="match status" value="1"/>
</dbReference>
<dbReference type="CDD" id="cd04301">
    <property type="entry name" value="NAT_SF"/>
    <property type="match status" value="1"/>
</dbReference>
<dbReference type="AlphaFoldDB" id="A0A432W1C2"/>
<dbReference type="PANTHER" id="PTHR43877">
    <property type="entry name" value="AMINOALKYLPHOSPHONATE N-ACETYLTRANSFERASE-RELATED-RELATED"/>
    <property type="match status" value="1"/>
</dbReference>
<proteinExistence type="predicted"/>